<dbReference type="Proteomes" id="UP001218188">
    <property type="component" value="Unassembled WGS sequence"/>
</dbReference>
<feature type="compositionally biased region" description="Polar residues" evidence="1">
    <location>
        <begin position="63"/>
        <end position="72"/>
    </location>
</feature>
<feature type="region of interest" description="Disordered" evidence="1">
    <location>
        <begin position="60"/>
        <end position="111"/>
    </location>
</feature>
<name>A0AAD6X5V2_9AGAR</name>
<accession>A0AAD6X5V2</accession>
<dbReference type="EMBL" id="JARJCM010000066">
    <property type="protein sequence ID" value="KAJ7033279.1"/>
    <property type="molecule type" value="Genomic_DNA"/>
</dbReference>
<dbReference type="AlphaFoldDB" id="A0AAD6X5V2"/>
<evidence type="ECO:0000313" key="3">
    <source>
        <dbReference type="Proteomes" id="UP001218188"/>
    </source>
</evidence>
<protein>
    <submittedName>
        <fullName evidence="2">Uncharacterized protein</fullName>
    </submittedName>
</protein>
<evidence type="ECO:0000256" key="1">
    <source>
        <dbReference type="SAM" id="MobiDB-lite"/>
    </source>
</evidence>
<reference evidence="2" key="1">
    <citation type="submission" date="2023-03" db="EMBL/GenBank/DDBJ databases">
        <title>Massive genome expansion in bonnet fungi (Mycena s.s.) driven by repeated elements and novel gene families across ecological guilds.</title>
        <authorList>
            <consortium name="Lawrence Berkeley National Laboratory"/>
            <person name="Harder C.B."/>
            <person name="Miyauchi S."/>
            <person name="Viragh M."/>
            <person name="Kuo A."/>
            <person name="Thoen E."/>
            <person name="Andreopoulos B."/>
            <person name="Lu D."/>
            <person name="Skrede I."/>
            <person name="Drula E."/>
            <person name="Henrissat B."/>
            <person name="Morin E."/>
            <person name="Kohler A."/>
            <person name="Barry K."/>
            <person name="LaButti K."/>
            <person name="Morin E."/>
            <person name="Salamov A."/>
            <person name="Lipzen A."/>
            <person name="Mereny Z."/>
            <person name="Hegedus B."/>
            <person name="Baldrian P."/>
            <person name="Stursova M."/>
            <person name="Weitz H."/>
            <person name="Taylor A."/>
            <person name="Grigoriev I.V."/>
            <person name="Nagy L.G."/>
            <person name="Martin F."/>
            <person name="Kauserud H."/>
        </authorList>
    </citation>
    <scope>NUCLEOTIDE SEQUENCE</scope>
    <source>
        <strain evidence="2">CBHHK200</strain>
    </source>
</reference>
<comment type="caution">
    <text evidence="2">The sequence shown here is derived from an EMBL/GenBank/DDBJ whole genome shotgun (WGS) entry which is preliminary data.</text>
</comment>
<feature type="region of interest" description="Disordered" evidence="1">
    <location>
        <begin position="1"/>
        <end position="25"/>
    </location>
</feature>
<keyword evidence="3" id="KW-1185">Reference proteome</keyword>
<gene>
    <name evidence="2" type="ORF">C8F04DRAFT_1184260</name>
</gene>
<evidence type="ECO:0000313" key="2">
    <source>
        <dbReference type="EMBL" id="KAJ7033279.1"/>
    </source>
</evidence>
<organism evidence="2 3">
    <name type="scientific">Mycena alexandri</name>
    <dbReference type="NCBI Taxonomy" id="1745969"/>
    <lineage>
        <taxon>Eukaryota</taxon>
        <taxon>Fungi</taxon>
        <taxon>Dikarya</taxon>
        <taxon>Basidiomycota</taxon>
        <taxon>Agaricomycotina</taxon>
        <taxon>Agaricomycetes</taxon>
        <taxon>Agaricomycetidae</taxon>
        <taxon>Agaricales</taxon>
        <taxon>Marasmiineae</taxon>
        <taxon>Mycenaceae</taxon>
        <taxon>Mycena</taxon>
    </lineage>
</organism>
<sequence length="274" mass="29805">MAQRGTELPPAFYPEPQKQHDRSPAGLDLQAKHANAFDTMLASAPGTLGVVLRRSRQDPLVSSGLSGASSTHYLGATSDRPHPSSEINDTDNLAQRTTTKPPNSPPAALSSLLLDSTPSFDSVLSRAAELARLQNGAVYGVMYGQALLSTADWDVLNEDLFNAIMGMKLYLSEPKTAAFVNKPSDYDATSFLPPRRSLQFAMTRLASNPSFALAFVLSFCRKYYLCSLFSRPAVACIYMEFSLFNGNNNVSVCNDPLENLPLPFTSCTLSSYRT</sequence>
<feature type="compositionally biased region" description="Polar residues" evidence="1">
    <location>
        <begin position="85"/>
        <end position="100"/>
    </location>
</feature>
<proteinExistence type="predicted"/>